<dbReference type="EMBL" id="GHJT01007378">
    <property type="protein sequence ID" value="MOY41349.1"/>
    <property type="molecule type" value="Transcribed_RNA"/>
</dbReference>
<organism evidence="2">
    <name type="scientific">Ixodes scapularis</name>
    <name type="common">Black-legged tick</name>
    <name type="synonym">Deer tick</name>
    <dbReference type="NCBI Taxonomy" id="6945"/>
    <lineage>
        <taxon>Eukaryota</taxon>
        <taxon>Metazoa</taxon>
        <taxon>Ecdysozoa</taxon>
        <taxon>Arthropoda</taxon>
        <taxon>Chelicerata</taxon>
        <taxon>Arachnida</taxon>
        <taxon>Acari</taxon>
        <taxon>Parasitiformes</taxon>
        <taxon>Ixodida</taxon>
        <taxon>Ixodoidea</taxon>
        <taxon>Ixodidae</taxon>
        <taxon>Ixodinae</taxon>
        <taxon>Ixodes</taxon>
    </lineage>
</organism>
<feature type="transmembrane region" description="Helical" evidence="1">
    <location>
        <begin position="12"/>
        <end position="31"/>
    </location>
</feature>
<name>A0A4D5RWD6_IXOSC</name>
<accession>A0A4D5RWD6</accession>
<keyword evidence="1" id="KW-0472">Membrane</keyword>
<sequence length="72" mass="8337">MFFWDTPCLRSLILGAVLFFSFGQGLFGVGVPQRVCREASLSNFPSPRWSLVNDCFVCCIRCLFFFFFKFCN</sequence>
<evidence type="ECO:0000313" key="2">
    <source>
        <dbReference type="EMBL" id="MOY41349.1"/>
    </source>
</evidence>
<proteinExistence type="predicted"/>
<reference evidence="2" key="1">
    <citation type="submission" date="2019-04" db="EMBL/GenBank/DDBJ databases">
        <title>An insight into the mialome of Ixodes scapularis.</title>
        <authorList>
            <person name="Ribeiro J.M."/>
            <person name="Mather T.N."/>
            <person name="Karim S."/>
        </authorList>
    </citation>
    <scope>NUCLEOTIDE SEQUENCE</scope>
</reference>
<protein>
    <submittedName>
        <fullName evidence="2">Uncharacterized protein</fullName>
    </submittedName>
</protein>
<keyword evidence="1" id="KW-1133">Transmembrane helix</keyword>
<evidence type="ECO:0000256" key="1">
    <source>
        <dbReference type="SAM" id="Phobius"/>
    </source>
</evidence>
<dbReference type="AlphaFoldDB" id="A0A4D5RWD6"/>
<keyword evidence="1" id="KW-0812">Transmembrane</keyword>
<feature type="transmembrane region" description="Helical" evidence="1">
    <location>
        <begin position="51"/>
        <end position="71"/>
    </location>
</feature>